<sequence>MNTSIAILSQSSRCAALLVTKQSRETRNFCQLSNHNMWVRVCFFVQVDFSIFVNDVHSKLTQQSNRWAKRLRNSYLCKFRADDWIHHNIGARRTIFFLWYMLELSMDEIGGV</sequence>
<evidence type="ECO:0000313" key="1">
    <source>
        <dbReference type="EMBL" id="MBA4623348.1"/>
    </source>
</evidence>
<proteinExistence type="predicted"/>
<accession>A0A7C9CVA0</accession>
<dbReference type="EMBL" id="GISG01042793">
    <property type="protein sequence ID" value="MBA4623348.1"/>
    <property type="molecule type" value="Transcribed_RNA"/>
</dbReference>
<protein>
    <submittedName>
        <fullName evidence="1">Uncharacterized protein</fullName>
    </submittedName>
</protein>
<dbReference type="AlphaFoldDB" id="A0A7C9CVA0"/>
<name>A0A7C9CVA0_OPUST</name>
<reference evidence="1" key="2">
    <citation type="submission" date="2020-07" db="EMBL/GenBank/DDBJ databases">
        <authorList>
            <person name="Vera ALvarez R."/>
            <person name="Arias-Moreno D.M."/>
            <person name="Jimenez-Jacinto V."/>
            <person name="Jimenez-Bremont J.F."/>
            <person name="Swaminathan K."/>
            <person name="Moose S.P."/>
            <person name="Guerrero-Gonzalez M.L."/>
            <person name="Marino-Ramirez L."/>
            <person name="Landsman D."/>
            <person name="Rodriguez-Kessler M."/>
            <person name="Delgado-Sanchez P."/>
        </authorList>
    </citation>
    <scope>NUCLEOTIDE SEQUENCE</scope>
    <source>
        <tissue evidence="1">Cladode</tissue>
    </source>
</reference>
<reference evidence="1" key="1">
    <citation type="journal article" date="2013" name="J. Plant Res.">
        <title>Effect of fungi and light on seed germination of three Opuntia species from semiarid lands of central Mexico.</title>
        <authorList>
            <person name="Delgado-Sanchez P."/>
            <person name="Jimenez-Bremont J.F."/>
            <person name="Guerrero-Gonzalez Mde L."/>
            <person name="Flores J."/>
        </authorList>
    </citation>
    <scope>NUCLEOTIDE SEQUENCE</scope>
    <source>
        <tissue evidence="1">Cladode</tissue>
    </source>
</reference>
<organism evidence="1">
    <name type="scientific">Opuntia streptacantha</name>
    <name type="common">Prickly pear cactus</name>
    <name type="synonym">Opuntia cardona</name>
    <dbReference type="NCBI Taxonomy" id="393608"/>
    <lineage>
        <taxon>Eukaryota</taxon>
        <taxon>Viridiplantae</taxon>
        <taxon>Streptophyta</taxon>
        <taxon>Embryophyta</taxon>
        <taxon>Tracheophyta</taxon>
        <taxon>Spermatophyta</taxon>
        <taxon>Magnoliopsida</taxon>
        <taxon>eudicotyledons</taxon>
        <taxon>Gunneridae</taxon>
        <taxon>Pentapetalae</taxon>
        <taxon>Caryophyllales</taxon>
        <taxon>Cactineae</taxon>
        <taxon>Cactaceae</taxon>
        <taxon>Opuntioideae</taxon>
        <taxon>Opuntia</taxon>
    </lineage>
</organism>